<keyword evidence="2" id="KW-1185">Reference proteome</keyword>
<protein>
    <submittedName>
        <fullName evidence="1">YbhB/YbcL family Raf kinase inhibitor-like protein</fullName>
    </submittedName>
</protein>
<dbReference type="NCBIfam" id="TIGR00481">
    <property type="entry name" value="YbhB/YbcL family Raf kinase inhibitor-like protein"/>
    <property type="match status" value="1"/>
</dbReference>
<dbReference type="Pfam" id="PF01161">
    <property type="entry name" value="PBP"/>
    <property type="match status" value="1"/>
</dbReference>
<dbReference type="InterPro" id="IPR036610">
    <property type="entry name" value="PEBP-like_sf"/>
</dbReference>
<reference evidence="2" key="1">
    <citation type="submission" date="2020-10" db="EMBL/GenBank/DDBJ databases">
        <title>Genome-based taxonomic classification of the species Anabaenopsis elenkinii.</title>
        <authorList>
            <person name="Delbaje E."/>
            <person name="Andreote A.P.D."/>
            <person name="Pellegrinetti T.A."/>
            <person name="Cruz R.B."/>
            <person name="Branco L.H.Z."/>
            <person name="Fiore M.F."/>
        </authorList>
    </citation>
    <scope>NUCLEOTIDE SEQUENCE [LARGE SCALE GENOMIC DNA]</scope>
    <source>
        <strain evidence="2">CCIBt3563</strain>
    </source>
</reference>
<name>A0A7S6U6K4_9CYAN</name>
<dbReference type="Proteomes" id="UP000593846">
    <property type="component" value="Chromosome"/>
</dbReference>
<dbReference type="Gene3D" id="3.90.280.10">
    <property type="entry name" value="PEBP-like"/>
    <property type="match status" value="1"/>
</dbReference>
<dbReference type="InterPro" id="IPR005247">
    <property type="entry name" value="YbhB_YbcL/LppC-like"/>
</dbReference>
<gene>
    <name evidence="1" type="ORF">IM676_02420</name>
</gene>
<proteinExistence type="predicted"/>
<dbReference type="EMBL" id="CP063311">
    <property type="protein sequence ID" value="QOV23218.1"/>
    <property type="molecule type" value="Genomic_DNA"/>
</dbReference>
<dbReference type="CDD" id="cd00865">
    <property type="entry name" value="PEBP_bact_arch"/>
    <property type="match status" value="1"/>
</dbReference>
<dbReference type="RefSeq" id="WP_200988816.1">
    <property type="nucleotide sequence ID" value="NZ_CP063311.1"/>
</dbReference>
<dbReference type="PANTHER" id="PTHR30289">
    <property type="entry name" value="UNCHARACTERIZED PROTEIN YBCL-RELATED"/>
    <property type="match status" value="1"/>
</dbReference>
<evidence type="ECO:0000313" key="2">
    <source>
        <dbReference type="Proteomes" id="UP000593846"/>
    </source>
</evidence>
<dbReference type="KEGG" id="aee:IM676_02420"/>
<organism evidence="1 2">
    <name type="scientific">Anabaenopsis elenkinii CCIBt3563</name>
    <dbReference type="NCBI Taxonomy" id="2779889"/>
    <lineage>
        <taxon>Bacteria</taxon>
        <taxon>Bacillati</taxon>
        <taxon>Cyanobacteriota</taxon>
        <taxon>Cyanophyceae</taxon>
        <taxon>Nostocales</taxon>
        <taxon>Nodulariaceae</taxon>
        <taxon>Anabaenopsis</taxon>
    </lineage>
</organism>
<sequence length="152" mass="16714">MKLLSDSFCADGMIPIEFSCEGKGISPSLHWEDVSIETRSFALIVDDPDAPNRTFVHWVLFDLPPQTRNLPEGIPTEPLLKGGGIQGKNDTGQLGYTPPCPPSGTHRYFFKLYALDAPLGLDFGITKAELEAAMANHILATAQLIGRYQKQR</sequence>
<dbReference type="AlphaFoldDB" id="A0A7S6U6K4"/>
<dbReference type="PANTHER" id="PTHR30289:SF1">
    <property type="entry name" value="PEBP (PHOSPHATIDYLETHANOLAMINE-BINDING PROTEIN) FAMILY PROTEIN"/>
    <property type="match status" value="1"/>
</dbReference>
<dbReference type="InterPro" id="IPR008914">
    <property type="entry name" value="PEBP"/>
</dbReference>
<dbReference type="SUPFAM" id="SSF49777">
    <property type="entry name" value="PEBP-like"/>
    <property type="match status" value="1"/>
</dbReference>
<accession>A0A7S6U6K4</accession>
<evidence type="ECO:0000313" key="1">
    <source>
        <dbReference type="EMBL" id="QOV23218.1"/>
    </source>
</evidence>